<gene>
    <name evidence="1" type="ORF">CEXT_248111</name>
</gene>
<dbReference type="Proteomes" id="UP001054945">
    <property type="component" value="Unassembled WGS sequence"/>
</dbReference>
<dbReference type="AlphaFoldDB" id="A0AAV4XV94"/>
<protein>
    <submittedName>
        <fullName evidence="1">Uncharacterized protein</fullName>
    </submittedName>
</protein>
<evidence type="ECO:0000313" key="2">
    <source>
        <dbReference type="Proteomes" id="UP001054945"/>
    </source>
</evidence>
<comment type="caution">
    <text evidence="1">The sequence shown here is derived from an EMBL/GenBank/DDBJ whole genome shotgun (WGS) entry which is preliminary data.</text>
</comment>
<dbReference type="EMBL" id="BPLR01018218">
    <property type="protein sequence ID" value="GIY97815.1"/>
    <property type="molecule type" value="Genomic_DNA"/>
</dbReference>
<proteinExistence type="predicted"/>
<reference evidence="1 2" key="1">
    <citation type="submission" date="2021-06" db="EMBL/GenBank/DDBJ databases">
        <title>Caerostris extrusa draft genome.</title>
        <authorList>
            <person name="Kono N."/>
            <person name="Arakawa K."/>
        </authorList>
    </citation>
    <scope>NUCLEOTIDE SEQUENCE [LARGE SCALE GENOMIC DNA]</scope>
</reference>
<organism evidence="1 2">
    <name type="scientific">Caerostris extrusa</name>
    <name type="common">Bark spider</name>
    <name type="synonym">Caerostris bankana</name>
    <dbReference type="NCBI Taxonomy" id="172846"/>
    <lineage>
        <taxon>Eukaryota</taxon>
        <taxon>Metazoa</taxon>
        <taxon>Ecdysozoa</taxon>
        <taxon>Arthropoda</taxon>
        <taxon>Chelicerata</taxon>
        <taxon>Arachnida</taxon>
        <taxon>Araneae</taxon>
        <taxon>Araneomorphae</taxon>
        <taxon>Entelegynae</taxon>
        <taxon>Araneoidea</taxon>
        <taxon>Araneidae</taxon>
        <taxon>Caerostris</taxon>
    </lineage>
</organism>
<accession>A0AAV4XV94</accession>
<keyword evidence="2" id="KW-1185">Reference proteome</keyword>
<sequence>MTLAGRSLETPGVGHLKEECHKDGQNKILTYNVQVEYLGEHRHGVYLAHVASGVVSANFLDDQGGCCPSTHRDAPIWRDDALLHGQDAPRAIRIQANCKKKTHGMSEGIKLKENP</sequence>
<name>A0AAV4XV94_CAEEX</name>
<evidence type="ECO:0000313" key="1">
    <source>
        <dbReference type="EMBL" id="GIY97815.1"/>
    </source>
</evidence>